<keyword evidence="2" id="KW-1185">Reference proteome</keyword>
<proteinExistence type="predicted"/>
<reference evidence="1 2" key="1">
    <citation type="journal article" date="2016" name="Genome Biol. Evol.">
        <title>Gene Family Evolution Reflects Adaptation to Soil Environmental Stressors in the Genome of the Collembolan Orchesella cincta.</title>
        <authorList>
            <person name="Faddeeva-Vakhrusheva A."/>
            <person name="Derks M.F."/>
            <person name="Anvar S.Y."/>
            <person name="Agamennone V."/>
            <person name="Suring W."/>
            <person name="Smit S."/>
            <person name="van Straalen N.M."/>
            <person name="Roelofs D."/>
        </authorList>
    </citation>
    <scope>NUCLEOTIDE SEQUENCE [LARGE SCALE GENOMIC DNA]</scope>
    <source>
        <tissue evidence="1">Mixed pool</tissue>
    </source>
</reference>
<evidence type="ECO:0000313" key="1">
    <source>
        <dbReference type="EMBL" id="ODM91410.1"/>
    </source>
</evidence>
<accession>A0A1D2MEG8</accession>
<name>A0A1D2MEG8_ORCCI</name>
<comment type="caution">
    <text evidence="1">The sequence shown here is derived from an EMBL/GenBank/DDBJ whole genome shotgun (WGS) entry which is preliminary data.</text>
</comment>
<evidence type="ECO:0000313" key="2">
    <source>
        <dbReference type="Proteomes" id="UP000094527"/>
    </source>
</evidence>
<sequence length="121" mass="14124">MIKTRIVWKPARNETHDCGRVVRKHSSIRQHVSQLNDFPIDIFCFEDYPLTIMLGSRSDNTQLIFSFKIEIRCHKVESKPLDIIIDGFARYKDKVVELLDGLFQSGFFNGTRSSKRGYKEV</sequence>
<dbReference type="Proteomes" id="UP000094527">
    <property type="component" value="Unassembled WGS sequence"/>
</dbReference>
<protein>
    <submittedName>
        <fullName evidence="1">Uncharacterized protein</fullName>
    </submittedName>
</protein>
<dbReference type="EMBL" id="LJIJ01001556">
    <property type="protein sequence ID" value="ODM91410.1"/>
    <property type="molecule type" value="Genomic_DNA"/>
</dbReference>
<gene>
    <name evidence="1" type="ORF">Ocin01_15271</name>
</gene>
<dbReference type="AlphaFoldDB" id="A0A1D2MEG8"/>
<organism evidence="1 2">
    <name type="scientific">Orchesella cincta</name>
    <name type="common">Springtail</name>
    <name type="synonym">Podura cincta</name>
    <dbReference type="NCBI Taxonomy" id="48709"/>
    <lineage>
        <taxon>Eukaryota</taxon>
        <taxon>Metazoa</taxon>
        <taxon>Ecdysozoa</taxon>
        <taxon>Arthropoda</taxon>
        <taxon>Hexapoda</taxon>
        <taxon>Collembola</taxon>
        <taxon>Entomobryomorpha</taxon>
        <taxon>Entomobryoidea</taxon>
        <taxon>Orchesellidae</taxon>
        <taxon>Orchesellinae</taxon>
        <taxon>Orchesella</taxon>
    </lineage>
</organism>